<feature type="compositionally biased region" description="Polar residues" evidence="4">
    <location>
        <begin position="188"/>
        <end position="206"/>
    </location>
</feature>
<accession>A0A139AUK8</accession>
<dbReference type="PROSITE" id="PS01159">
    <property type="entry name" value="WW_DOMAIN_1"/>
    <property type="match status" value="1"/>
</dbReference>
<sequence>MTVQSTSVAPRAADDPSQPTVPGLPVDIPQKPLVVSLWPYDAIEDNELSFRSGVIFEVIEECNEDWWEGVIDGVRGYFPANRVTYLDASRAPQKPSQVSTGTPIGISPSLSVSPGIVPSEPTSASSPVPNIPTSHHSHGPTTGPTGPSLEGTPSPASSGASSRGAPLETPVPMNSVSFPDRPFPRLASSPSASQVPQTSDAPNSTLPPGLALPAIGSPSNVPTPSMVSASSDVSATSQVPAQPQSSVAATQFSQLSTVGSTSDPFQGSSIASQASELVVGEMERPGSASPDGAADNSGEDGVGAGSELEVSRWTGAHGWVAVEDERGQTYYYNEKTEQTTWELPEELSQRSATDRDGEADEELAALELELPRSWRAARDSEGQVYYFHEETGETKWEKPDLPDSNLDISRMDTEGSSHSPSFGEKDTNPSLLPGPPPLLGPSPAAKAIAAGDGNVGLNLASPAKTTNSVMSTDSHITEDDVSKGESVPLFHHDDDDDAEVVTAISKMDLGLVLDPIPTEYIIYEGVAQLRLEKGEDRFLKKDWKAFHLVLSEGCVVVYKDTPKKEGHGLPFGHVDIAGARLEIATKDQTRKKNAIALHCRTGNRYLILTKDDTDCATWFNSLSVAANSKDSAFVVMNAVLKYEATIADKKRILPRFLERKPDKKEDAATLEKERRTSGKKDELSKPSSGSFGSLLDEDGDKQKKKGFGGLFAKRAPNIKEPQDPRANVFGGLLDVQLSKTPGRHIPRIVELCIKEVEHRGLDSQGIYRLSGNSALVQKMKQQFNSSLDPDTVVLSDDDTADINNLTSLLKLYFRELQNPLIPFDMYEHFVEASRIMDYDERLYAVKRLIDELPPHNRTVLEYLVRHLQKVVASADINKMEPNNIAIVFGPTLLRPPDDSAGNSIVNMMNMGGINSLVSSIVEQADWVFAPDVD</sequence>
<dbReference type="Gene3D" id="2.30.30.40">
    <property type="entry name" value="SH3 Domains"/>
    <property type="match status" value="1"/>
</dbReference>
<feature type="domain" description="WW" evidence="7">
    <location>
        <begin position="368"/>
        <end position="401"/>
    </location>
</feature>
<dbReference type="InterPro" id="IPR000198">
    <property type="entry name" value="RhoGAP_dom"/>
</dbReference>
<dbReference type="SUPFAM" id="SSF51045">
    <property type="entry name" value="WW domain"/>
    <property type="match status" value="2"/>
</dbReference>
<dbReference type="STRING" id="1344416.A0A139AUK8"/>
<feature type="domain" description="Rho-GAP" evidence="8">
    <location>
        <begin position="735"/>
        <end position="928"/>
    </location>
</feature>
<dbReference type="PANTHER" id="PTHR23176:SF129">
    <property type="entry name" value="RHO GTPASE ACTIVATING PROTEIN AT 16F, ISOFORM E-RELATED"/>
    <property type="match status" value="1"/>
</dbReference>
<evidence type="ECO:0000256" key="1">
    <source>
        <dbReference type="ARBA" id="ARBA00022443"/>
    </source>
</evidence>
<feature type="region of interest" description="Disordered" evidence="4">
    <location>
        <begin position="663"/>
        <end position="700"/>
    </location>
</feature>
<feature type="compositionally biased region" description="Basic and acidic residues" evidence="4">
    <location>
        <begin position="392"/>
        <end position="401"/>
    </location>
</feature>
<feature type="region of interest" description="Disordered" evidence="4">
    <location>
        <begin position="89"/>
        <end position="309"/>
    </location>
</feature>
<feature type="region of interest" description="Disordered" evidence="4">
    <location>
        <begin position="337"/>
        <end position="360"/>
    </location>
</feature>
<dbReference type="CDD" id="cd00201">
    <property type="entry name" value="WW"/>
    <property type="match status" value="2"/>
</dbReference>
<feature type="non-terminal residue" evidence="9">
    <location>
        <position position="933"/>
    </location>
</feature>
<dbReference type="SUPFAM" id="SSF50044">
    <property type="entry name" value="SH3-domain"/>
    <property type="match status" value="1"/>
</dbReference>
<keyword evidence="10" id="KW-1185">Reference proteome</keyword>
<feature type="compositionally biased region" description="Low complexity" evidence="4">
    <location>
        <begin position="151"/>
        <end position="166"/>
    </location>
</feature>
<dbReference type="SMART" id="SM00233">
    <property type="entry name" value="PH"/>
    <property type="match status" value="1"/>
</dbReference>
<dbReference type="AlphaFoldDB" id="A0A139AUK8"/>
<dbReference type="Pfam" id="PF00620">
    <property type="entry name" value="RhoGAP"/>
    <property type="match status" value="1"/>
</dbReference>
<evidence type="ECO:0000259" key="5">
    <source>
        <dbReference type="PROSITE" id="PS50002"/>
    </source>
</evidence>
<dbReference type="EMBL" id="KQ965735">
    <property type="protein sequence ID" value="KXS20412.1"/>
    <property type="molecule type" value="Genomic_DNA"/>
</dbReference>
<dbReference type="Pfam" id="PF00169">
    <property type="entry name" value="PH"/>
    <property type="match status" value="1"/>
</dbReference>
<dbReference type="InterPro" id="IPR008936">
    <property type="entry name" value="Rho_GTPase_activation_prot"/>
</dbReference>
<feature type="region of interest" description="Disordered" evidence="4">
    <location>
        <begin position="392"/>
        <end position="435"/>
    </location>
</feature>
<dbReference type="PROSITE" id="PS50003">
    <property type="entry name" value="PH_DOMAIN"/>
    <property type="match status" value="1"/>
</dbReference>
<dbReference type="Proteomes" id="UP000070544">
    <property type="component" value="Unassembled WGS sequence"/>
</dbReference>
<feature type="domain" description="WW" evidence="7">
    <location>
        <begin position="318"/>
        <end position="346"/>
    </location>
</feature>
<dbReference type="SMART" id="SM00326">
    <property type="entry name" value="SH3"/>
    <property type="match status" value="1"/>
</dbReference>
<evidence type="ECO:0000259" key="8">
    <source>
        <dbReference type="PROSITE" id="PS50238"/>
    </source>
</evidence>
<dbReference type="Pfam" id="PF14604">
    <property type="entry name" value="SH3_9"/>
    <property type="match status" value="1"/>
</dbReference>
<proteinExistence type="predicted"/>
<evidence type="ECO:0000259" key="6">
    <source>
        <dbReference type="PROSITE" id="PS50003"/>
    </source>
</evidence>
<dbReference type="PROSITE" id="PS50020">
    <property type="entry name" value="WW_DOMAIN_2"/>
    <property type="match status" value="2"/>
</dbReference>
<feature type="region of interest" description="Disordered" evidence="4">
    <location>
        <begin position="1"/>
        <end position="25"/>
    </location>
</feature>
<dbReference type="Gene3D" id="2.20.70.10">
    <property type="match status" value="2"/>
</dbReference>
<protein>
    <submittedName>
        <fullName evidence="9">RhoGAP-domain-containing protein</fullName>
    </submittedName>
</protein>
<evidence type="ECO:0000313" key="9">
    <source>
        <dbReference type="EMBL" id="KXS20412.1"/>
    </source>
</evidence>
<dbReference type="PROSITE" id="PS50238">
    <property type="entry name" value="RHOGAP"/>
    <property type="match status" value="1"/>
</dbReference>
<dbReference type="SMART" id="SM00456">
    <property type="entry name" value="WW"/>
    <property type="match status" value="2"/>
</dbReference>
<dbReference type="GO" id="GO:0007165">
    <property type="term" value="P:signal transduction"/>
    <property type="evidence" value="ECO:0007669"/>
    <property type="project" value="InterPro"/>
</dbReference>
<evidence type="ECO:0000313" key="10">
    <source>
        <dbReference type="Proteomes" id="UP000070544"/>
    </source>
</evidence>
<reference evidence="9 10" key="1">
    <citation type="journal article" date="2015" name="Genome Biol. Evol.">
        <title>Phylogenomic analyses indicate that early fungi evolved digesting cell walls of algal ancestors of land plants.</title>
        <authorList>
            <person name="Chang Y."/>
            <person name="Wang S."/>
            <person name="Sekimoto S."/>
            <person name="Aerts A.L."/>
            <person name="Choi C."/>
            <person name="Clum A."/>
            <person name="LaButti K.M."/>
            <person name="Lindquist E.A."/>
            <person name="Yee Ngan C."/>
            <person name="Ohm R.A."/>
            <person name="Salamov A.A."/>
            <person name="Grigoriev I.V."/>
            <person name="Spatafora J.W."/>
            <person name="Berbee M.L."/>
        </authorList>
    </citation>
    <scope>NUCLEOTIDE SEQUENCE [LARGE SCALE GENOMIC DNA]</scope>
    <source>
        <strain evidence="9 10">JEL478</strain>
    </source>
</reference>
<dbReference type="SMART" id="SM00324">
    <property type="entry name" value="RhoGAP"/>
    <property type="match status" value="1"/>
</dbReference>
<evidence type="ECO:0000256" key="4">
    <source>
        <dbReference type="SAM" id="MobiDB-lite"/>
    </source>
</evidence>
<feature type="domain" description="SH3" evidence="5">
    <location>
        <begin position="29"/>
        <end position="88"/>
    </location>
</feature>
<evidence type="ECO:0000256" key="3">
    <source>
        <dbReference type="PROSITE-ProRule" id="PRU00192"/>
    </source>
</evidence>
<dbReference type="InterPro" id="IPR001849">
    <property type="entry name" value="PH_domain"/>
</dbReference>
<dbReference type="SUPFAM" id="SSF50729">
    <property type="entry name" value="PH domain-like"/>
    <property type="match status" value="1"/>
</dbReference>
<dbReference type="InterPro" id="IPR050729">
    <property type="entry name" value="Rho-GAP"/>
</dbReference>
<keyword evidence="2" id="KW-0343">GTPase activation</keyword>
<evidence type="ECO:0000259" key="7">
    <source>
        <dbReference type="PROSITE" id="PS50020"/>
    </source>
</evidence>
<evidence type="ECO:0000256" key="2">
    <source>
        <dbReference type="ARBA" id="ARBA00022468"/>
    </source>
</evidence>
<organism evidence="9 10">
    <name type="scientific">Gonapodya prolifera (strain JEL478)</name>
    <name type="common">Monoblepharis prolifera</name>
    <dbReference type="NCBI Taxonomy" id="1344416"/>
    <lineage>
        <taxon>Eukaryota</taxon>
        <taxon>Fungi</taxon>
        <taxon>Fungi incertae sedis</taxon>
        <taxon>Chytridiomycota</taxon>
        <taxon>Chytridiomycota incertae sedis</taxon>
        <taxon>Monoblepharidomycetes</taxon>
        <taxon>Monoblepharidales</taxon>
        <taxon>Gonapodyaceae</taxon>
        <taxon>Gonapodya</taxon>
    </lineage>
</organism>
<dbReference type="Gene3D" id="1.10.555.10">
    <property type="entry name" value="Rho GTPase activation protein"/>
    <property type="match status" value="1"/>
</dbReference>
<dbReference type="GO" id="GO:0005096">
    <property type="term" value="F:GTPase activator activity"/>
    <property type="evidence" value="ECO:0007669"/>
    <property type="project" value="UniProtKB-KW"/>
</dbReference>
<dbReference type="GO" id="GO:0005737">
    <property type="term" value="C:cytoplasm"/>
    <property type="evidence" value="ECO:0007669"/>
    <property type="project" value="TreeGrafter"/>
</dbReference>
<feature type="compositionally biased region" description="Polar residues" evidence="4">
    <location>
        <begin position="217"/>
        <end position="275"/>
    </location>
</feature>
<dbReference type="Pfam" id="PF00397">
    <property type="entry name" value="WW"/>
    <property type="match status" value="2"/>
</dbReference>
<gene>
    <name evidence="9" type="ORF">M427DRAFT_107984</name>
</gene>
<dbReference type="SUPFAM" id="SSF48350">
    <property type="entry name" value="GTPase activation domain, GAP"/>
    <property type="match status" value="1"/>
</dbReference>
<feature type="compositionally biased region" description="Polar residues" evidence="4">
    <location>
        <begin position="120"/>
        <end position="145"/>
    </location>
</feature>
<dbReference type="InterPro" id="IPR001452">
    <property type="entry name" value="SH3_domain"/>
</dbReference>
<dbReference type="OrthoDB" id="79452at2759"/>
<feature type="compositionally biased region" description="Basic and acidic residues" evidence="4">
    <location>
        <begin position="663"/>
        <end position="684"/>
    </location>
</feature>
<dbReference type="InterPro" id="IPR036020">
    <property type="entry name" value="WW_dom_sf"/>
</dbReference>
<feature type="domain" description="PH" evidence="6">
    <location>
        <begin position="520"/>
        <end position="627"/>
    </location>
</feature>
<dbReference type="PROSITE" id="PS50002">
    <property type="entry name" value="SH3"/>
    <property type="match status" value="1"/>
</dbReference>
<dbReference type="InterPro" id="IPR036028">
    <property type="entry name" value="SH3-like_dom_sf"/>
</dbReference>
<dbReference type="Gene3D" id="2.30.29.30">
    <property type="entry name" value="Pleckstrin-homology domain (PH domain)/Phosphotyrosine-binding domain (PTB)"/>
    <property type="match status" value="1"/>
</dbReference>
<name>A0A139AUK8_GONPJ</name>
<feature type="compositionally biased region" description="Polar residues" evidence="4">
    <location>
        <begin position="94"/>
        <end position="112"/>
    </location>
</feature>
<dbReference type="PANTHER" id="PTHR23176">
    <property type="entry name" value="RHO/RAC/CDC GTPASE-ACTIVATING PROTEIN"/>
    <property type="match status" value="1"/>
</dbReference>
<dbReference type="InterPro" id="IPR011993">
    <property type="entry name" value="PH-like_dom_sf"/>
</dbReference>
<keyword evidence="1 3" id="KW-0728">SH3 domain</keyword>
<dbReference type="InterPro" id="IPR001202">
    <property type="entry name" value="WW_dom"/>
</dbReference>